<gene>
    <name evidence="2" type="ORF">pdam_00024464</name>
</gene>
<feature type="compositionally biased region" description="Polar residues" evidence="1">
    <location>
        <begin position="21"/>
        <end position="36"/>
    </location>
</feature>
<organism evidence="2 3">
    <name type="scientific">Pocillopora damicornis</name>
    <name type="common">Cauliflower coral</name>
    <name type="synonym">Millepora damicornis</name>
    <dbReference type="NCBI Taxonomy" id="46731"/>
    <lineage>
        <taxon>Eukaryota</taxon>
        <taxon>Metazoa</taxon>
        <taxon>Cnidaria</taxon>
        <taxon>Anthozoa</taxon>
        <taxon>Hexacorallia</taxon>
        <taxon>Scleractinia</taxon>
        <taxon>Astrocoeniina</taxon>
        <taxon>Pocilloporidae</taxon>
        <taxon>Pocillopora</taxon>
    </lineage>
</organism>
<keyword evidence="3" id="KW-1185">Reference proteome</keyword>
<evidence type="ECO:0000313" key="3">
    <source>
        <dbReference type="Proteomes" id="UP000275408"/>
    </source>
</evidence>
<comment type="caution">
    <text evidence="2">The sequence shown here is derived from an EMBL/GenBank/DDBJ whole genome shotgun (WGS) entry which is preliminary data.</text>
</comment>
<name>A0A3M6UN31_POCDA</name>
<dbReference type="Proteomes" id="UP000275408">
    <property type="component" value="Unassembled WGS sequence"/>
</dbReference>
<dbReference type="AlphaFoldDB" id="A0A3M6UN31"/>
<protein>
    <submittedName>
        <fullName evidence="2">Uncharacterized protein</fullName>
    </submittedName>
</protein>
<reference evidence="2 3" key="1">
    <citation type="journal article" date="2018" name="Sci. Rep.">
        <title>Comparative analysis of the Pocillopora damicornis genome highlights role of immune system in coral evolution.</title>
        <authorList>
            <person name="Cunning R."/>
            <person name="Bay R.A."/>
            <person name="Gillette P."/>
            <person name="Baker A.C."/>
            <person name="Traylor-Knowles N."/>
        </authorList>
    </citation>
    <scope>NUCLEOTIDE SEQUENCE [LARGE SCALE GENOMIC DNA]</scope>
    <source>
        <strain evidence="2">RSMAS</strain>
        <tissue evidence="2">Whole animal</tissue>
    </source>
</reference>
<accession>A0A3M6UN31</accession>
<sequence length="119" mass="13430">MRFPRFLFKPSKLDEARKKNNNNMCPRTRNTVQQGNDPGKLEHDGGAVPETVNEDVYISLKEEGPALLMGWALKSAIVTRKTFTNAQKNYLTEVFQEGKRTGKKAVPSITSKAMRANYL</sequence>
<evidence type="ECO:0000313" key="2">
    <source>
        <dbReference type="EMBL" id="RMX55097.1"/>
    </source>
</evidence>
<evidence type="ECO:0000256" key="1">
    <source>
        <dbReference type="SAM" id="MobiDB-lite"/>
    </source>
</evidence>
<feature type="non-terminal residue" evidence="2">
    <location>
        <position position="119"/>
    </location>
</feature>
<proteinExistence type="predicted"/>
<dbReference type="EMBL" id="RCHS01001125">
    <property type="protein sequence ID" value="RMX55097.1"/>
    <property type="molecule type" value="Genomic_DNA"/>
</dbReference>
<feature type="region of interest" description="Disordered" evidence="1">
    <location>
        <begin position="17"/>
        <end position="48"/>
    </location>
</feature>